<comment type="caution">
    <text evidence="1">The sequence shown here is derived from an EMBL/GenBank/DDBJ whole genome shotgun (WGS) entry which is preliminary data.</text>
</comment>
<feature type="non-terminal residue" evidence="1">
    <location>
        <position position="1"/>
    </location>
</feature>
<reference evidence="1 2" key="1">
    <citation type="submission" date="2017-03" db="EMBL/GenBank/DDBJ databases">
        <title>Genome of the blue death feigning beetle - Asbolus verrucosus.</title>
        <authorList>
            <person name="Rider S.D."/>
        </authorList>
    </citation>
    <scope>NUCLEOTIDE SEQUENCE [LARGE SCALE GENOMIC DNA]</scope>
    <source>
        <strain evidence="1">Butters</strain>
        <tissue evidence="1">Head and leg muscle</tissue>
    </source>
</reference>
<dbReference type="Proteomes" id="UP000292052">
    <property type="component" value="Unassembled WGS sequence"/>
</dbReference>
<name>A0A482VYI4_ASBVE</name>
<evidence type="ECO:0000313" key="2">
    <source>
        <dbReference type="Proteomes" id="UP000292052"/>
    </source>
</evidence>
<evidence type="ECO:0000313" key="1">
    <source>
        <dbReference type="EMBL" id="RZC37756.1"/>
    </source>
</evidence>
<dbReference type="AlphaFoldDB" id="A0A482VYI4"/>
<sequence length="158" mass="17891">FLRCKLFTLGLLKAERKKVMPMKKDMLKRFITYLRRQSKHSEAFQFVQILTKLDYNSSDSEGESSEAYAGSVIGSDINLNEITVIRNNQSKTNLDVAARTFLLKEKVKHPCIQLVSIRTLKECVSCLSKAILLMFEITAGSSYCMKPAIVVTSISLKF</sequence>
<dbReference type="EMBL" id="QDEB01049584">
    <property type="protein sequence ID" value="RZC37756.1"/>
    <property type="molecule type" value="Genomic_DNA"/>
</dbReference>
<gene>
    <name evidence="1" type="ORF">BDFB_011513</name>
</gene>
<proteinExistence type="predicted"/>
<organism evidence="1 2">
    <name type="scientific">Asbolus verrucosus</name>
    <name type="common">Desert ironclad beetle</name>
    <dbReference type="NCBI Taxonomy" id="1661398"/>
    <lineage>
        <taxon>Eukaryota</taxon>
        <taxon>Metazoa</taxon>
        <taxon>Ecdysozoa</taxon>
        <taxon>Arthropoda</taxon>
        <taxon>Hexapoda</taxon>
        <taxon>Insecta</taxon>
        <taxon>Pterygota</taxon>
        <taxon>Neoptera</taxon>
        <taxon>Endopterygota</taxon>
        <taxon>Coleoptera</taxon>
        <taxon>Polyphaga</taxon>
        <taxon>Cucujiformia</taxon>
        <taxon>Tenebrionidae</taxon>
        <taxon>Pimeliinae</taxon>
        <taxon>Asbolus</taxon>
    </lineage>
</organism>
<accession>A0A482VYI4</accession>
<keyword evidence="2" id="KW-1185">Reference proteome</keyword>
<protein>
    <submittedName>
        <fullName evidence="1">Uncharacterized protein</fullName>
    </submittedName>
</protein>